<proteinExistence type="predicted"/>
<reference evidence="2" key="1">
    <citation type="submission" date="2018-05" db="EMBL/GenBank/DDBJ databases">
        <authorList>
            <person name="Lanie J.A."/>
            <person name="Ng W.-L."/>
            <person name="Kazmierczak K.M."/>
            <person name="Andrzejewski T.M."/>
            <person name="Davidsen T.M."/>
            <person name="Wayne K.J."/>
            <person name="Tettelin H."/>
            <person name="Glass J.I."/>
            <person name="Rusch D."/>
            <person name="Podicherti R."/>
            <person name="Tsui H.-C.T."/>
            <person name="Winkler M.E."/>
        </authorList>
    </citation>
    <scope>NUCLEOTIDE SEQUENCE</scope>
</reference>
<gene>
    <name evidence="2" type="ORF">METZ01_LOCUS412551</name>
</gene>
<dbReference type="EMBL" id="UINC01160835">
    <property type="protein sequence ID" value="SVD59697.1"/>
    <property type="molecule type" value="Genomic_DNA"/>
</dbReference>
<dbReference type="AlphaFoldDB" id="A0A382WLG5"/>
<feature type="transmembrane region" description="Helical" evidence="1">
    <location>
        <begin position="31"/>
        <end position="52"/>
    </location>
</feature>
<feature type="non-terminal residue" evidence="2">
    <location>
        <position position="56"/>
    </location>
</feature>
<name>A0A382WLG5_9ZZZZ</name>
<keyword evidence="1" id="KW-0812">Transmembrane</keyword>
<keyword evidence="1" id="KW-0472">Membrane</keyword>
<sequence>MNKTILIRFIVTLVFSLITAMPVYAGGGGWLILPLGLMLGGAMLITILLTWLKQTN</sequence>
<evidence type="ECO:0000313" key="2">
    <source>
        <dbReference type="EMBL" id="SVD59697.1"/>
    </source>
</evidence>
<feature type="transmembrane region" description="Helical" evidence="1">
    <location>
        <begin position="5"/>
        <end position="25"/>
    </location>
</feature>
<evidence type="ECO:0000256" key="1">
    <source>
        <dbReference type="SAM" id="Phobius"/>
    </source>
</evidence>
<protein>
    <submittedName>
        <fullName evidence="2">Uncharacterized protein</fullName>
    </submittedName>
</protein>
<organism evidence="2">
    <name type="scientific">marine metagenome</name>
    <dbReference type="NCBI Taxonomy" id="408172"/>
    <lineage>
        <taxon>unclassified sequences</taxon>
        <taxon>metagenomes</taxon>
        <taxon>ecological metagenomes</taxon>
    </lineage>
</organism>
<keyword evidence="1" id="KW-1133">Transmembrane helix</keyword>
<accession>A0A382WLG5</accession>